<dbReference type="OrthoDB" id="10250990at2759"/>
<dbReference type="OMA" id="HYFGLGR"/>
<evidence type="ECO:0000313" key="6">
    <source>
        <dbReference type="Proteomes" id="UP000034112"/>
    </source>
</evidence>
<accession>A0A0F9Y2K2</accession>
<evidence type="ECO:0000256" key="2">
    <source>
        <dbReference type="ARBA" id="ARBA00022630"/>
    </source>
</evidence>
<evidence type="ECO:0000313" key="5">
    <source>
        <dbReference type="EMBL" id="KKP06383.1"/>
    </source>
</evidence>
<feature type="domain" description="Flavin reductase like" evidence="4">
    <location>
        <begin position="15"/>
        <end position="143"/>
    </location>
</feature>
<evidence type="ECO:0000259" key="4">
    <source>
        <dbReference type="Pfam" id="PF01613"/>
    </source>
</evidence>
<dbReference type="Pfam" id="PF01613">
    <property type="entry name" value="Flavin_Reduct"/>
    <property type="match status" value="1"/>
</dbReference>
<comment type="similarity">
    <text evidence="3">Belongs to the flavoredoxin family.</text>
</comment>
<organism evidence="5 6">
    <name type="scientific">Trichoderma harzianum</name>
    <name type="common">Hypocrea lixii</name>
    <dbReference type="NCBI Taxonomy" id="5544"/>
    <lineage>
        <taxon>Eukaryota</taxon>
        <taxon>Fungi</taxon>
        <taxon>Dikarya</taxon>
        <taxon>Ascomycota</taxon>
        <taxon>Pezizomycotina</taxon>
        <taxon>Sordariomycetes</taxon>
        <taxon>Hypocreomycetidae</taxon>
        <taxon>Hypocreales</taxon>
        <taxon>Hypocreaceae</taxon>
        <taxon>Trichoderma</taxon>
    </lineage>
</organism>
<comment type="caution">
    <text evidence="5">The sequence shown here is derived from an EMBL/GenBank/DDBJ whole genome shotgun (WGS) entry which is preliminary data.</text>
</comment>
<dbReference type="PANTHER" id="PTHR43567">
    <property type="entry name" value="FLAVOREDOXIN-RELATED-RELATED"/>
    <property type="match status" value="1"/>
</dbReference>
<proteinExistence type="inferred from homology"/>
<comment type="cofactor">
    <cofactor evidence="1">
        <name>FMN</name>
        <dbReference type="ChEBI" id="CHEBI:58210"/>
    </cofactor>
</comment>
<dbReference type="InterPro" id="IPR002563">
    <property type="entry name" value="Flavin_Rdtase-like_dom"/>
</dbReference>
<dbReference type="Proteomes" id="UP000034112">
    <property type="component" value="Unassembled WGS sequence"/>
</dbReference>
<dbReference type="InterPro" id="IPR052174">
    <property type="entry name" value="Flavoredoxin"/>
</dbReference>
<dbReference type="GO" id="GO:0010181">
    <property type="term" value="F:FMN binding"/>
    <property type="evidence" value="ECO:0007669"/>
    <property type="project" value="InterPro"/>
</dbReference>
<gene>
    <name evidence="5" type="ORF">THAR02_01531</name>
</gene>
<dbReference type="PANTHER" id="PTHR43567:SF1">
    <property type="entry name" value="FLAVOREDOXIN"/>
    <property type="match status" value="1"/>
</dbReference>
<sequence>MSHSIISPAILYWGTPVVLVSSENEDGSENICAISSAFWLGHRCILGFAAESKTPVNILRTGQCVVNLPDDSMARHVNLLADTTGTENVSDSKKDRGYRYVKDKWTCADLTPQKSDLVRPRRILECPVQMECELAEAHQVMKDFPDLKGVIVCIELKILRTHVVDSIRMPGYPNRIDPDKWRPMIMSFQELYGLGGGKLAKSTLGKVQEEKYRGLTRNGVVKLPGDDDKEEVEAAYMKAHGGLEDGN</sequence>
<reference evidence="6" key="1">
    <citation type="journal article" date="2015" name="Genome Announc.">
        <title>Draft whole-genome sequence of the biocontrol agent Trichoderma harzianum T6776.</title>
        <authorList>
            <person name="Baroncelli R."/>
            <person name="Piaggeschi G."/>
            <person name="Fiorini L."/>
            <person name="Bertolini E."/>
            <person name="Zapparata A."/>
            <person name="Pe M.E."/>
            <person name="Sarrocco S."/>
            <person name="Vannacci G."/>
        </authorList>
    </citation>
    <scope>NUCLEOTIDE SEQUENCE [LARGE SCALE GENOMIC DNA]</scope>
    <source>
        <strain evidence="6">T6776</strain>
    </source>
</reference>
<evidence type="ECO:0000256" key="1">
    <source>
        <dbReference type="ARBA" id="ARBA00001917"/>
    </source>
</evidence>
<dbReference type="Gene3D" id="2.30.110.10">
    <property type="entry name" value="Electron Transport, Fmn-binding Protein, Chain A"/>
    <property type="match status" value="1"/>
</dbReference>
<evidence type="ECO:0000256" key="3">
    <source>
        <dbReference type="ARBA" id="ARBA00038054"/>
    </source>
</evidence>
<dbReference type="AlphaFoldDB" id="A0A0F9Y2K2"/>
<dbReference type="SUPFAM" id="SSF50475">
    <property type="entry name" value="FMN-binding split barrel"/>
    <property type="match status" value="1"/>
</dbReference>
<dbReference type="InterPro" id="IPR012349">
    <property type="entry name" value="Split_barrel_FMN-bd"/>
</dbReference>
<protein>
    <recommendedName>
        <fullName evidence="4">Flavin reductase like domain-containing protein</fullName>
    </recommendedName>
</protein>
<dbReference type="EMBL" id="JOKZ01000027">
    <property type="protein sequence ID" value="KKP06383.1"/>
    <property type="molecule type" value="Genomic_DNA"/>
</dbReference>
<name>A0A0F9Y2K2_TRIHA</name>
<keyword evidence="2" id="KW-0285">Flavoprotein</keyword>